<gene>
    <name evidence="2" type="ORF">METZ01_LOCUS350358</name>
</gene>
<dbReference type="AlphaFoldDB" id="A0A382RIG9"/>
<name>A0A382RIG9_9ZZZZ</name>
<reference evidence="2" key="1">
    <citation type="submission" date="2018-05" db="EMBL/GenBank/DDBJ databases">
        <authorList>
            <person name="Lanie J.A."/>
            <person name="Ng W.-L."/>
            <person name="Kazmierczak K.M."/>
            <person name="Andrzejewski T.M."/>
            <person name="Davidsen T.M."/>
            <person name="Wayne K.J."/>
            <person name="Tettelin H."/>
            <person name="Glass J.I."/>
            <person name="Rusch D."/>
            <person name="Podicherti R."/>
            <person name="Tsui H.-C.T."/>
            <person name="Winkler M.E."/>
        </authorList>
    </citation>
    <scope>NUCLEOTIDE SEQUENCE</scope>
</reference>
<sequence>MQEKITTENLLMRKGTEADLLTS</sequence>
<organism evidence="2">
    <name type="scientific">marine metagenome</name>
    <dbReference type="NCBI Taxonomy" id="408172"/>
    <lineage>
        <taxon>unclassified sequences</taxon>
        <taxon>metagenomes</taxon>
        <taxon>ecological metagenomes</taxon>
    </lineage>
</organism>
<feature type="region of interest" description="Disordered" evidence="1">
    <location>
        <begin position="1"/>
        <end position="23"/>
    </location>
</feature>
<evidence type="ECO:0000313" key="2">
    <source>
        <dbReference type="EMBL" id="SVC97504.1"/>
    </source>
</evidence>
<proteinExistence type="predicted"/>
<accession>A0A382RIG9</accession>
<evidence type="ECO:0000256" key="1">
    <source>
        <dbReference type="SAM" id="MobiDB-lite"/>
    </source>
</evidence>
<dbReference type="EMBL" id="UINC01121978">
    <property type="protein sequence ID" value="SVC97504.1"/>
    <property type="molecule type" value="Genomic_DNA"/>
</dbReference>
<protein>
    <submittedName>
        <fullName evidence="2">Uncharacterized protein</fullName>
    </submittedName>
</protein>